<dbReference type="InterPro" id="IPR012338">
    <property type="entry name" value="Beta-lactam/transpept-like"/>
</dbReference>
<dbReference type="InterPro" id="IPR001466">
    <property type="entry name" value="Beta-lactam-related"/>
</dbReference>
<comment type="caution">
    <text evidence="2">The sequence shown here is derived from an EMBL/GenBank/DDBJ whole genome shotgun (WGS) entry which is preliminary data.</text>
</comment>
<dbReference type="Proteomes" id="UP000325218">
    <property type="component" value="Unassembled WGS sequence"/>
</dbReference>
<sequence>MALNLSAFQARLEREGLHVFSVRVVQHGEAVGAENFAGADDIRRLQHSVSKSFTSMAVGLALEEGRLDLDTRIGDVFPEAGSDRASCASEALDPAQIRLIDLLRMSSGHDTPPLTYEERAVLEEPDWVKHYLSRPLDRPPGELFTYSSGDTYMISAMLEAVTGQTVKDYLVPRLFEPMGIDDVRWDTCPLGRTLGCTGLYLTTEELSRFGEFLLRRGVWKGRRLVSAAWIDLATSKQVATPEDGGDWGAGYGYQFWRCTHGAYRADGMYGQFCIVLPERDAVVAINSQEENMQGILNAVWEEIYPQL</sequence>
<dbReference type="AlphaFoldDB" id="A0A5D0CNB2"/>
<gene>
    <name evidence="2" type="ORF">FRY98_19715</name>
</gene>
<keyword evidence="2" id="KW-0378">Hydrolase</keyword>
<evidence type="ECO:0000313" key="2">
    <source>
        <dbReference type="EMBL" id="TYA11381.1"/>
    </source>
</evidence>
<evidence type="ECO:0000259" key="1">
    <source>
        <dbReference type="Pfam" id="PF00144"/>
    </source>
</evidence>
<dbReference type="PANTHER" id="PTHR43283">
    <property type="entry name" value="BETA-LACTAMASE-RELATED"/>
    <property type="match status" value="1"/>
</dbReference>
<dbReference type="OrthoDB" id="9773047at2"/>
<name>A0A5D0CNB2_9BACL</name>
<dbReference type="Gene3D" id="3.40.710.10">
    <property type="entry name" value="DD-peptidase/beta-lactamase superfamily"/>
    <property type="match status" value="1"/>
</dbReference>
<feature type="domain" description="Beta-lactamase-related" evidence="1">
    <location>
        <begin position="10"/>
        <end position="290"/>
    </location>
</feature>
<evidence type="ECO:0000313" key="3">
    <source>
        <dbReference type="Proteomes" id="UP000325218"/>
    </source>
</evidence>
<proteinExistence type="predicted"/>
<dbReference type="RefSeq" id="WP_148455156.1">
    <property type="nucleotide sequence ID" value="NZ_BORZ01000019.1"/>
</dbReference>
<dbReference type="GO" id="GO:0016787">
    <property type="term" value="F:hydrolase activity"/>
    <property type="evidence" value="ECO:0007669"/>
    <property type="project" value="UniProtKB-KW"/>
</dbReference>
<protein>
    <submittedName>
        <fullName evidence="2">Serine hydrolase</fullName>
    </submittedName>
</protein>
<accession>A0A5D0CNB2</accession>
<organism evidence="2 3">
    <name type="scientific">Paenibacillus faecis</name>
    <dbReference type="NCBI Taxonomy" id="862114"/>
    <lineage>
        <taxon>Bacteria</taxon>
        <taxon>Bacillati</taxon>
        <taxon>Bacillota</taxon>
        <taxon>Bacilli</taxon>
        <taxon>Bacillales</taxon>
        <taxon>Paenibacillaceae</taxon>
        <taxon>Paenibacillus</taxon>
    </lineage>
</organism>
<dbReference type="Pfam" id="PF00144">
    <property type="entry name" value="Beta-lactamase"/>
    <property type="match status" value="1"/>
</dbReference>
<reference evidence="2 3" key="1">
    <citation type="submission" date="2019-08" db="EMBL/GenBank/DDBJ databases">
        <title>Genome sequencing of Paenibacillus faecis DSM 23593(T).</title>
        <authorList>
            <person name="Kook J.-K."/>
            <person name="Park S.-N."/>
            <person name="Lim Y.K."/>
        </authorList>
    </citation>
    <scope>NUCLEOTIDE SEQUENCE [LARGE SCALE GENOMIC DNA]</scope>
    <source>
        <strain evidence="2 3">DSM 23593</strain>
    </source>
</reference>
<dbReference type="SUPFAM" id="SSF56601">
    <property type="entry name" value="beta-lactamase/transpeptidase-like"/>
    <property type="match status" value="1"/>
</dbReference>
<dbReference type="InterPro" id="IPR050789">
    <property type="entry name" value="Diverse_Enzym_Activities"/>
</dbReference>
<dbReference type="PANTHER" id="PTHR43283:SF7">
    <property type="entry name" value="BETA-LACTAMASE-RELATED DOMAIN-CONTAINING PROTEIN"/>
    <property type="match status" value="1"/>
</dbReference>
<keyword evidence="3" id="KW-1185">Reference proteome</keyword>
<dbReference type="EMBL" id="VSDO01000004">
    <property type="protein sequence ID" value="TYA11381.1"/>
    <property type="molecule type" value="Genomic_DNA"/>
</dbReference>